<comment type="caution">
    <text evidence="1">The sequence shown here is derived from an EMBL/GenBank/DDBJ whole genome shotgun (WGS) entry which is preliminary data.</text>
</comment>
<proteinExistence type="predicted"/>
<dbReference type="Proteomes" id="UP001164539">
    <property type="component" value="Chromosome 5"/>
</dbReference>
<dbReference type="EMBL" id="CM051398">
    <property type="protein sequence ID" value="KAJ4718100.1"/>
    <property type="molecule type" value="Genomic_DNA"/>
</dbReference>
<evidence type="ECO:0000313" key="2">
    <source>
        <dbReference type="Proteomes" id="UP001164539"/>
    </source>
</evidence>
<name>A0ACC1Y3L8_MELAZ</name>
<sequence>MDEKSTTDGVDRISDLPPFIIHHILSNLAAKELARTSVLSKRWKNLRASFPILDFHQNYFLNFDEKYLVGNELELGLESNEKFGGCIENFMRFIDVTVLRFCKLNFCMKRFGITVSFVDVEGLSSSLDKWIGLAVENDVKELDLSILTDQTKLYTLPQIVFSARSLTSLKLGGCKLEQTSDSIRFRYLKKLILQWVHINEHMVHKLTSECPLVEELSFDSCWGFKCFCIPKHRNLLSLSIYASLDELESVEIVVPSLRHLSIAFPEQLTRPCVINIAGCQQLRDLHFMGGIFKDLEFNHLVSKFALLENLRVDRCHFLERVKVSSTRLQNLSFRTCGNLKAIDVSTPNLLSFYYVNHPVPMPAIFSPCPGVVATDKRGIDPYCYYKIKAFLGVACPIKNLIIYVSPKRNSFNLDDYRRTLPSLSREIGNLSLHSSISPSVDDSALLNDLLRICYPRNLSVVTRNEGQKKFVEWLYAQLANRDENCCNSQRRKCWRHFLKDFKVEGFLMLEDDKPIHIDNLMDSLPLLPPGTYRFRLIWHR</sequence>
<protein>
    <submittedName>
        <fullName evidence="1">F-box/LRR-repeat protein</fullName>
    </submittedName>
</protein>
<organism evidence="1 2">
    <name type="scientific">Melia azedarach</name>
    <name type="common">Chinaberry tree</name>
    <dbReference type="NCBI Taxonomy" id="155640"/>
    <lineage>
        <taxon>Eukaryota</taxon>
        <taxon>Viridiplantae</taxon>
        <taxon>Streptophyta</taxon>
        <taxon>Embryophyta</taxon>
        <taxon>Tracheophyta</taxon>
        <taxon>Spermatophyta</taxon>
        <taxon>Magnoliopsida</taxon>
        <taxon>eudicotyledons</taxon>
        <taxon>Gunneridae</taxon>
        <taxon>Pentapetalae</taxon>
        <taxon>rosids</taxon>
        <taxon>malvids</taxon>
        <taxon>Sapindales</taxon>
        <taxon>Meliaceae</taxon>
        <taxon>Melia</taxon>
    </lineage>
</organism>
<reference evidence="1 2" key="1">
    <citation type="journal article" date="2023" name="Science">
        <title>Complex scaffold remodeling in plant triterpene biosynthesis.</title>
        <authorList>
            <person name="De La Pena R."/>
            <person name="Hodgson H."/>
            <person name="Liu J.C."/>
            <person name="Stephenson M.J."/>
            <person name="Martin A.C."/>
            <person name="Owen C."/>
            <person name="Harkess A."/>
            <person name="Leebens-Mack J."/>
            <person name="Jimenez L.E."/>
            <person name="Osbourn A."/>
            <person name="Sattely E.S."/>
        </authorList>
    </citation>
    <scope>NUCLEOTIDE SEQUENCE [LARGE SCALE GENOMIC DNA]</scope>
    <source>
        <strain evidence="2">cv. JPN11</strain>
        <tissue evidence="1">Leaf</tissue>
    </source>
</reference>
<accession>A0ACC1Y3L8</accession>
<evidence type="ECO:0000313" key="1">
    <source>
        <dbReference type="EMBL" id="KAJ4718100.1"/>
    </source>
</evidence>
<gene>
    <name evidence="1" type="ORF">OWV82_009821</name>
</gene>
<keyword evidence="2" id="KW-1185">Reference proteome</keyword>